<dbReference type="EMBL" id="HG994583">
    <property type="protein sequence ID" value="CAF2931561.1"/>
    <property type="molecule type" value="Genomic_DNA"/>
</dbReference>
<evidence type="ECO:0000313" key="3">
    <source>
        <dbReference type="Proteomes" id="UP000675881"/>
    </source>
</evidence>
<dbReference type="Pfam" id="PF23055">
    <property type="entry name" value="DUF7041"/>
    <property type="match status" value="1"/>
</dbReference>
<proteinExistence type="predicted"/>
<dbReference type="Proteomes" id="UP000675881">
    <property type="component" value="Chromosome 4"/>
</dbReference>
<accession>A0A7R8CU98</accession>
<dbReference type="AlphaFoldDB" id="A0A7R8CU98"/>
<name>A0A7R8CU98_LEPSM</name>
<dbReference type="InterPro" id="IPR055469">
    <property type="entry name" value="DUF7041"/>
</dbReference>
<organism evidence="2 3">
    <name type="scientific">Lepeophtheirus salmonis</name>
    <name type="common">Salmon louse</name>
    <name type="synonym">Caligus salmonis</name>
    <dbReference type="NCBI Taxonomy" id="72036"/>
    <lineage>
        <taxon>Eukaryota</taxon>
        <taxon>Metazoa</taxon>
        <taxon>Ecdysozoa</taxon>
        <taxon>Arthropoda</taxon>
        <taxon>Crustacea</taxon>
        <taxon>Multicrustacea</taxon>
        <taxon>Hexanauplia</taxon>
        <taxon>Copepoda</taxon>
        <taxon>Siphonostomatoida</taxon>
        <taxon>Caligidae</taxon>
        <taxon>Lepeophtheirus</taxon>
    </lineage>
</organism>
<evidence type="ECO:0000313" key="2">
    <source>
        <dbReference type="EMBL" id="CAF2931561.1"/>
    </source>
</evidence>
<sequence length="142" mass="16190">MKKTCNSSEISPHAVTNSVGINVFHLLFITYNPELWFPRLQIEFELREITSTRTKFALLATEIPHEAFDLIADPKIKNDYATVISLPLKKYGSSEKERIQRFGDLFLEEAHGLSAILVTTLAWMLAKIPIQIICTLYKHATL</sequence>
<keyword evidence="3" id="KW-1185">Reference proteome</keyword>
<gene>
    <name evidence="2" type="ORF">LSAA_9105</name>
</gene>
<protein>
    <submittedName>
        <fullName evidence="2">(salmon louse) hypothetical protein</fullName>
    </submittedName>
</protein>
<evidence type="ECO:0000259" key="1">
    <source>
        <dbReference type="Pfam" id="PF23055"/>
    </source>
</evidence>
<reference evidence="2" key="1">
    <citation type="submission" date="2021-02" db="EMBL/GenBank/DDBJ databases">
        <authorList>
            <person name="Bekaert M."/>
        </authorList>
    </citation>
    <scope>NUCLEOTIDE SEQUENCE</scope>
    <source>
        <strain evidence="2">IoA-00</strain>
    </source>
</reference>
<feature type="domain" description="DUF7041" evidence="1">
    <location>
        <begin position="28"/>
        <end position="101"/>
    </location>
</feature>